<name>S3CC87_OPHP1</name>
<dbReference type="AlphaFoldDB" id="S3CC87"/>
<proteinExistence type="predicted"/>
<evidence type="ECO:0000313" key="3">
    <source>
        <dbReference type="Proteomes" id="UP000016923"/>
    </source>
</evidence>
<protein>
    <submittedName>
        <fullName evidence="2">Uncharacterized protein</fullName>
    </submittedName>
</protein>
<keyword evidence="3" id="KW-1185">Reference proteome</keyword>
<dbReference type="SUPFAM" id="SSF52540">
    <property type="entry name" value="P-loop containing nucleoside triphosphate hydrolases"/>
    <property type="match status" value="1"/>
</dbReference>
<accession>S3CC87</accession>
<evidence type="ECO:0000313" key="2">
    <source>
        <dbReference type="EMBL" id="EPE09586.1"/>
    </source>
</evidence>
<dbReference type="InterPro" id="IPR027417">
    <property type="entry name" value="P-loop_NTPase"/>
</dbReference>
<dbReference type="EMBL" id="KE148147">
    <property type="protein sequence ID" value="EPE09586.1"/>
    <property type="molecule type" value="Genomic_DNA"/>
</dbReference>
<dbReference type="eggNOG" id="ENOG502RR3Z">
    <property type="taxonomic scope" value="Eukaryota"/>
</dbReference>
<dbReference type="Gene3D" id="3.40.50.300">
    <property type="entry name" value="P-loop containing nucleotide triphosphate hydrolases"/>
    <property type="match status" value="1"/>
</dbReference>
<dbReference type="Proteomes" id="UP000016923">
    <property type="component" value="Unassembled WGS sequence"/>
</dbReference>
<reference evidence="2 3" key="1">
    <citation type="journal article" date="2013" name="BMC Genomics">
        <title>The genome and transcriptome of the pine saprophyte Ophiostoma piceae, and a comparison with the bark beetle-associated pine pathogen Grosmannia clavigera.</title>
        <authorList>
            <person name="Haridas S."/>
            <person name="Wang Y."/>
            <person name="Lim L."/>
            <person name="Massoumi Alamouti S."/>
            <person name="Jackman S."/>
            <person name="Docking R."/>
            <person name="Robertson G."/>
            <person name="Birol I."/>
            <person name="Bohlmann J."/>
            <person name="Breuil C."/>
        </authorList>
    </citation>
    <scope>NUCLEOTIDE SEQUENCE [LARGE SCALE GENOMIC DNA]</scope>
    <source>
        <strain evidence="2 3">UAMH 11346</strain>
    </source>
</reference>
<feature type="region of interest" description="Disordered" evidence="1">
    <location>
        <begin position="71"/>
        <end position="120"/>
    </location>
</feature>
<sequence>MSRPYRSPQPVVWINGWPAMGKQTVAQCLAQILGRDRAVLIDDRAFTDQLHLPQDAQLGRCVELNQNHRKRAQSVGTGSLNKLPEVPGTTGNGNGNTNGSNGDASTSPKGRGHGPGGAYTTEDLEKLQLEKELRQKQEACFLKYLRDPAGPCNTDEQASLNRIIIFTDCRADDAEGAEGARRYATAAAKANRPFVPIYVECRPEEHERRSLTSDRQYYNFHLMADGGTSIVGNVTDAIREMQARGDGRLYTFPQDEYPGLFVNVTEQGTHETTMEILSFINAVCEKRIEAVTAMAAAAVQRRHRSDL</sequence>
<dbReference type="VEuPathDB" id="FungiDB:F503_07362"/>
<dbReference type="HOGENOM" id="CLU_950559_0_0_1"/>
<gene>
    <name evidence="2" type="ORF">F503_07362</name>
</gene>
<evidence type="ECO:0000256" key="1">
    <source>
        <dbReference type="SAM" id="MobiDB-lite"/>
    </source>
</evidence>
<organism evidence="2 3">
    <name type="scientific">Ophiostoma piceae (strain UAMH 11346)</name>
    <name type="common">Sap stain fungus</name>
    <dbReference type="NCBI Taxonomy" id="1262450"/>
    <lineage>
        <taxon>Eukaryota</taxon>
        <taxon>Fungi</taxon>
        <taxon>Dikarya</taxon>
        <taxon>Ascomycota</taxon>
        <taxon>Pezizomycotina</taxon>
        <taxon>Sordariomycetes</taxon>
        <taxon>Sordariomycetidae</taxon>
        <taxon>Ophiostomatales</taxon>
        <taxon>Ophiostomataceae</taxon>
        <taxon>Ophiostoma</taxon>
    </lineage>
</organism>
<dbReference type="OMA" id="INAVCEK"/>
<dbReference type="OrthoDB" id="5426988at2759"/>
<dbReference type="STRING" id="1262450.S3CC87"/>